<sequence>MVGAELGVEEGTGAAVDQQVEVVDQPAEHHQVLRVRRQLFTAVPQVGVPGVALRLGPVLRERDQRFGRGP</sequence>
<evidence type="ECO:0000313" key="2">
    <source>
        <dbReference type="Proteomes" id="UP000653644"/>
    </source>
</evidence>
<dbReference type="EMBL" id="BMVN01000040">
    <property type="protein sequence ID" value="GHA58662.1"/>
    <property type="molecule type" value="Genomic_DNA"/>
</dbReference>
<evidence type="ECO:0000313" key="1">
    <source>
        <dbReference type="EMBL" id="GHA58662.1"/>
    </source>
</evidence>
<proteinExistence type="predicted"/>
<gene>
    <name evidence="1" type="ORF">GCM10010345_73750</name>
</gene>
<dbReference type="Proteomes" id="UP000653644">
    <property type="component" value="Unassembled WGS sequence"/>
</dbReference>
<accession>A0ABQ3D6Y8</accession>
<keyword evidence="2" id="KW-1185">Reference proteome</keyword>
<protein>
    <submittedName>
        <fullName evidence="1">Uncharacterized protein</fullName>
    </submittedName>
</protein>
<comment type="caution">
    <text evidence="1">The sequence shown here is derived from an EMBL/GenBank/DDBJ whole genome shotgun (WGS) entry which is preliminary data.</text>
</comment>
<name>A0ABQ3D6Y8_9ACTN</name>
<reference evidence="2" key="1">
    <citation type="journal article" date="2019" name="Int. J. Syst. Evol. Microbiol.">
        <title>The Global Catalogue of Microorganisms (GCM) 10K type strain sequencing project: providing services to taxonomists for standard genome sequencing and annotation.</title>
        <authorList>
            <consortium name="The Broad Institute Genomics Platform"/>
            <consortium name="The Broad Institute Genome Sequencing Center for Infectious Disease"/>
            <person name="Wu L."/>
            <person name="Ma J."/>
        </authorList>
    </citation>
    <scope>NUCLEOTIDE SEQUENCE [LARGE SCALE GENOMIC DNA]</scope>
    <source>
        <strain evidence="2">JCM 4733</strain>
    </source>
</reference>
<organism evidence="1 2">
    <name type="scientific">Streptomyces canarius</name>
    <dbReference type="NCBI Taxonomy" id="285453"/>
    <lineage>
        <taxon>Bacteria</taxon>
        <taxon>Bacillati</taxon>
        <taxon>Actinomycetota</taxon>
        <taxon>Actinomycetes</taxon>
        <taxon>Kitasatosporales</taxon>
        <taxon>Streptomycetaceae</taxon>
        <taxon>Streptomyces</taxon>
    </lineage>
</organism>